<feature type="domain" description="Peptidase MA-like" evidence="2">
    <location>
        <begin position="465"/>
        <end position="656"/>
    </location>
</feature>
<dbReference type="SMART" id="SM00028">
    <property type="entry name" value="TPR"/>
    <property type="match status" value="6"/>
</dbReference>
<dbReference type="InterPro" id="IPR019734">
    <property type="entry name" value="TPR_rpt"/>
</dbReference>
<gene>
    <name evidence="3" type="ORF">AKJ09_03785</name>
</gene>
<proteinExistence type="predicted"/>
<dbReference type="SUPFAM" id="SSF48452">
    <property type="entry name" value="TPR-like"/>
    <property type="match status" value="3"/>
</dbReference>
<dbReference type="Gene3D" id="1.25.40.10">
    <property type="entry name" value="Tetratricopeptide repeat domain"/>
    <property type="match status" value="6"/>
</dbReference>
<dbReference type="Pfam" id="PF14559">
    <property type="entry name" value="TPR_19"/>
    <property type="match status" value="1"/>
</dbReference>
<organism evidence="3 4">
    <name type="scientific">Labilithrix luteola</name>
    <dbReference type="NCBI Taxonomy" id="1391654"/>
    <lineage>
        <taxon>Bacteria</taxon>
        <taxon>Pseudomonadati</taxon>
        <taxon>Myxococcota</taxon>
        <taxon>Polyangia</taxon>
        <taxon>Polyangiales</taxon>
        <taxon>Labilitrichaceae</taxon>
        <taxon>Labilithrix</taxon>
    </lineage>
</organism>
<dbReference type="Pfam" id="PF13485">
    <property type="entry name" value="Peptidase_MA_2"/>
    <property type="match status" value="1"/>
</dbReference>
<dbReference type="InterPro" id="IPR039568">
    <property type="entry name" value="Peptidase_MA-like_dom"/>
</dbReference>
<keyword evidence="4" id="KW-1185">Reference proteome</keyword>
<reference evidence="3 4" key="1">
    <citation type="submission" date="2015-08" db="EMBL/GenBank/DDBJ databases">
        <authorList>
            <person name="Babu N.S."/>
            <person name="Beckwith C.J."/>
            <person name="Beseler K.G."/>
            <person name="Brison A."/>
            <person name="Carone J.V."/>
            <person name="Caskin T.P."/>
            <person name="Diamond M."/>
            <person name="Durham M.E."/>
            <person name="Foxe J.M."/>
            <person name="Go M."/>
            <person name="Henderson B.A."/>
            <person name="Jones I.B."/>
            <person name="McGettigan J.A."/>
            <person name="Micheletti S.J."/>
            <person name="Nasrallah M.E."/>
            <person name="Ortiz D."/>
            <person name="Piller C.R."/>
            <person name="Privatt S.R."/>
            <person name="Schneider S.L."/>
            <person name="Sharp S."/>
            <person name="Smith T.C."/>
            <person name="Stanton J.D."/>
            <person name="Ullery H.E."/>
            <person name="Wilson R.J."/>
            <person name="Serrano M.G."/>
            <person name="Buck G."/>
            <person name="Lee V."/>
            <person name="Wang Y."/>
            <person name="Carvalho R."/>
            <person name="Voegtly L."/>
            <person name="Shi R."/>
            <person name="Duckworth R."/>
            <person name="Johnson A."/>
            <person name="Loviza R."/>
            <person name="Walstead R."/>
            <person name="Shah Z."/>
            <person name="Kiflezghi M."/>
            <person name="Wade K."/>
            <person name="Ball S.L."/>
            <person name="Bradley K.W."/>
            <person name="Asai D.J."/>
            <person name="Bowman C.A."/>
            <person name="Russell D.A."/>
            <person name="Pope W.H."/>
            <person name="Jacobs-Sera D."/>
            <person name="Hendrix R.W."/>
            <person name="Hatfull G.F."/>
        </authorList>
    </citation>
    <scope>NUCLEOTIDE SEQUENCE [LARGE SCALE GENOMIC DNA]</scope>
    <source>
        <strain evidence="3 4">DSM 27648</strain>
    </source>
</reference>
<protein>
    <recommendedName>
        <fullName evidence="2">Peptidase MA-like domain-containing protein</fullName>
    </recommendedName>
</protein>
<dbReference type="KEGG" id="llu:AKJ09_03785"/>
<dbReference type="AlphaFoldDB" id="A0A0K1PUR5"/>
<evidence type="ECO:0000313" key="3">
    <source>
        <dbReference type="EMBL" id="AKU97121.1"/>
    </source>
</evidence>
<dbReference type="PANTHER" id="PTHR12558:SF13">
    <property type="entry name" value="CELL DIVISION CYCLE PROTEIN 27 HOMOLOG"/>
    <property type="match status" value="1"/>
</dbReference>
<dbReference type="Pfam" id="PF13432">
    <property type="entry name" value="TPR_16"/>
    <property type="match status" value="1"/>
</dbReference>
<dbReference type="InterPro" id="IPR011990">
    <property type="entry name" value="TPR-like_helical_dom_sf"/>
</dbReference>
<evidence type="ECO:0000259" key="2">
    <source>
        <dbReference type="Pfam" id="PF13485"/>
    </source>
</evidence>
<keyword evidence="1" id="KW-0732">Signal</keyword>
<sequence>MLIDMRRLAPSTLALAIVLAAGALDAQPSPTASGPLASGQKALAASDYAKAEEELAQVKGAGEPEAKLALARASFEQGKFDAADKYAQQAAASAAHKTKAIVLRAEILAAQGKMREAIALLDGVKNSGKGEAVRRARLMLAEYLITTGKRNDADDPLHKVIEDYNDNSITNQDAEGLAQVGRAAFLLRSPKDANQAFKESERVDKKRVETNLWAAELFLDKYDPGHAAEELKDALAVAPKRADALVAMARVKLDQTLDFDDAEKLLKEALAVNPKHTGAFAVRAGIALRDMDIKGADKAIAEGLAINPNHLELLSLKAAARFLDDDTKGFESAKKEVFAKNSQYSRFYAIVGEYAEWEHRYDDIVAMMKEATKIDPDDGKAWADLGLTQMRSGNETQGLADIQKAWSKDKFNVRVFNTLNMYEQDIPNQYETVPDGVFKVRYVKEERAVMERYVPRMLGEAWASMKARYGFVPTVPVQVEMYGSRQHFSVRTSGLPNIGIQGVCFGRVVAAISPNAEPFNWGNVLWHELGHVFAIQLSKNHVPRWFTEGLSEYETIARRPEWARELDPELYQALNNNKLPGAVDMNRAFTHAEDANDVTIAYYAASQMLVWTVERFGMNHVVQALKLWGEGKKTPDVIKSAFGVTPEEYDSGYRTWQLARLSRYKNQYLFTRKPKELEEAKKALAQAPNDASAHVDMAISLVRSKKGGEAKKEIDAALSIDPKNADAHFVAAKLATGEKDLDGARRHLDTMRGIGADGYAIHSLLADIAEAQNDDARLRYHFEAAYRFDPSQSDPLKGLYDLALKEKREGDALDILRKLAPLEQHDRKIWRTLLEKLVAQKQWDEARRVGEGAIFVDIMGGQTHVLYARALAASNAHDKAASELETALLCKMKPNDLATAHALLAQELVVLKRGAEAKSHLDEALKLDPQNAEAKGVKL</sequence>
<dbReference type="EMBL" id="CP012333">
    <property type="protein sequence ID" value="AKU97121.1"/>
    <property type="molecule type" value="Genomic_DNA"/>
</dbReference>
<dbReference type="PANTHER" id="PTHR12558">
    <property type="entry name" value="CELL DIVISION CYCLE 16,23,27"/>
    <property type="match status" value="1"/>
</dbReference>
<name>A0A0K1PUR5_9BACT</name>
<feature type="chain" id="PRO_5005466082" description="Peptidase MA-like domain-containing protein" evidence="1">
    <location>
        <begin position="27"/>
        <end position="939"/>
    </location>
</feature>
<dbReference type="Proteomes" id="UP000064967">
    <property type="component" value="Chromosome"/>
</dbReference>
<evidence type="ECO:0000313" key="4">
    <source>
        <dbReference type="Proteomes" id="UP000064967"/>
    </source>
</evidence>
<accession>A0A0K1PUR5</accession>
<feature type="signal peptide" evidence="1">
    <location>
        <begin position="1"/>
        <end position="26"/>
    </location>
</feature>
<evidence type="ECO:0000256" key="1">
    <source>
        <dbReference type="SAM" id="SignalP"/>
    </source>
</evidence>
<dbReference type="STRING" id="1391654.AKJ09_03785"/>